<evidence type="ECO:0000256" key="4">
    <source>
        <dbReference type="ARBA" id="ARBA00023163"/>
    </source>
</evidence>
<dbReference type="InterPro" id="IPR005119">
    <property type="entry name" value="LysR_subst-bd"/>
</dbReference>
<dbReference type="PANTHER" id="PTHR30579:SF7">
    <property type="entry name" value="HTH-TYPE TRANSCRIPTIONAL REGULATOR LRHA-RELATED"/>
    <property type="match status" value="1"/>
</dbReference>
<accession>A0A128F5Y7</accession>
<keyword evidence="7" id="KW-1185">Reference proteome</keyword>
<dbReference type="Pfam" id="PF03466">
    <property type="entry name" value="LysR_substrate"/>
    <property type="match status" value="1"/>
</dbReference>
<proteinExistence type="inferred from homology"/>
<dbReference type="InterPro" id="IPR036390">
    <property type="entry name" value="WH_DNA-bd_sf"/>
</dbReference>
<reference evidence="7" key="1">
    <citation type="submission" date="2016-02" db="EMBL/GenBank/DDBJ databases">
        <authorList>
            <person name="Rodrigo-Torres Lidia"/>
            <person name="Arahal R.David."/>
        </authorList>
    </citation>
    <scope>NUCLEOTIDE SEQUENCE [LARGE SCALE GENOMIC DNA]</scope>
    <source>
        <strain evidence="7">CECT 9029</strain>
    </source>
</reference>
<dbReference type="PANTHER" id="PTHR30579">
    <property type="entry name" value="TRANSCRIPTIONAL REGULATOR"/>
    <property type="match status" value="1"/>
</dbReference>
<protein>
    <submittedName>
        <fullName evidence="6">HTH-type transcriptional regulator GltC</fullName>
    </submittedName>
</protein>
<keyword evidence="3" id="KW-0238">DNA-binding</keyword>
<dbReference type="OrthoDB" id="5723059at2"/>
<dbReference type="STRING" id="1796497.GCE9029_03078"/>
<keyword evidence="2" id="KW-0805">Transcription regulation</keyword>
<dbReference type="Gene3D" id="3.40.190.10">
    <property type="entry name" value="Periplasmic binding protein-like II"/>
    <property type="match status" value="2"/>
</dbReference>
<dbReference type="SUPFAM" id="SSF46785">
    <property type="entry name" value="Winged helix' DNA-binding domain"/>
    <property type="match status" value="1"/>
</dbReference>
<dbReference type="SUPFAM" id="SSF53850">
    <property type="entry name" value="Periplasmic binding protein-like II"/>
    <property type="match status" value="1"/>
</dbReference>
<organism evidence="6 7">
    <name type="scientific">Grimontia celer</name>
    <dbReference type="NCBI Taxonomy" id="1796497"/>
    <lineage>
        <taxon>Bacteria</taxon>
        <taxon>Pseudomonadati</taxon>
        <taxon>Pseudomonadota</taxon>
        <taxon>Gammaproteobacteria</taxon>
        <taxon>Vibrionales</taxon>
        <taxon>Vibrionaceae</taxon>
        <taxon>Grimontia</taxon>
    </lineage>
</organism>
<dbReference type="FunFam" id="1.10.10.10:FF:000001">
    <property type="entry name" value="LysR family transcriptional regulator"/>
    <property type="match status" value="1"/>
</dbReference>
<comment type="similarity">
    <text evidence="1">Belongs to the LysR transcriptional regulatory family.</text>
</comment>
<dbReference type="RefSeq" id="WP_062664420.1">
    <property type="nucleotide sequence ID" value="NZ_FIZX01000002.1"/>
</dbReference>
<dbReference type="InterPro" id="IPR050176">
    <property type="entry name" value="LTTR"/>
</dbReference>
<dbReference type="InterPro" id="IPR036388">
    <property type="entry name" value="WH-like_DNA-bd_sf"/>
</dbReference>
<gene>
    <name evidence="6" type="primary">gltC_4</name>
    <name evidence="6" type="ORF">GCE9029_03078</name>
</gene>
<dbReference type="EMBL" id="FIZX01000002">
    <property type="protein sequence ID" value="CZF82192.1"/>
    <property type="molecule type" value="Genomic_DNA"/>
</dbReference>
<sequence>MTNFDIDQLRTLVAIADCGNFAAAADSVHRTQSAVSMQMKKLEELAGVAIFQKQGRRHVLTSHGLTLVSYARQMLNLNDQAISHFHSPDMNGMVKFGVCDDYVNLIFRRVLNGFTERYPNLQLSVQSNSSQRLLKQVQDGRLDMALVNIHDESYPVTQLSTERLVWAKSRHVSYCKDKPLPVAIESDCRWGRLALELLNRANVSHQVVLTAADFHGLNAAIESGMAVSLIAACSVTDKMDLLERINCNSLETAIANGLAIKPGANEPAVLALADYITEWYVRRNQTAA</sequence>
<feature type="domain" description="HTH lysR-type" evidence="5">
    <location>
        <begin position="4"/>
        <end position="61"/>
    </location>
</feature>
<evidence type="ECO:0000256" key="1">
    <source>
        <dbReference type="ARBA" id="ARBA00009437"/>
    </source>
</evidence>
<evidence type="ECO:0000256" key="2">
    <source>
        <dbReference type="ARBA" id="ARBA00023015"/>
    </source>
</evidence>
<evidence type="ECO:0000259" key="5">
    <source>
        <dbReference type="PROSITE" id="PS50931"/>
    </source>
</evidence>
<evidence type="ECO:0000313" key="6">
    <source>
        <dbReference type="EMBL" id="CZF82192.1"/>
    </source>
</evidence>
<dbReference type="GO" id="GO:0003700">
    <property type="term" value="F:DNA-binding transcription factor activity"/>
    <property type="evidence" value="ECO:0007669"/>
    <property type="project" value="InterPro"/>
</dbReference>
<evidence type="ECO:0000256" key="3">
    <source>
        <dbReference type="ARBA" id="ARBA00023125"/>
    </source>
</evidence>
<evidence type="ECO:0000313" key="7">
    <source>
        <dbReference type="Proteomes" id="UP000071641"/>
    </source>
</evidence>
<dbReference type="Pfam" id="PF00126">
    <property type="entry name" value="HTH_1"/>
    <property type="match status" value="1"/>
</dbReference>
<dbReference type="PROSITE" id="PS50931">
    <property type="entry name" value="HTH_LYSR"/>
    <property type="match status" value="1"/>
</dbReference>
<name>A0A128F5Y7_9GAMM</name>
<dbReference type="PRINTS" id="PR00039">
    <property type="entry name" value="HTHLYSR"/>
</dbReference>
<dbReference type="Proteomes" id="UP000071641">
    <property type="component" value="Unassembled WGS sequence"/>
</dbReference>
<keyword evidence="4" id="KW-0804">Transcription</keyword>
<dbReference type="AlphaFoldDB" id="A0A128F5Y7"/>
<dbReference type="Gene3D" id="1.10.10.10">
    <property type="entry name" value="Winged helix-like DNA-binding domain superfamily/Winged helix DNA-binding domain"/>
    <property type="match status" value="1"/>
</dbReference>
<dbReference type="GO" id="GO:0003677">
    <property type="term" value="F:DNA binding"/>
    <property type="evidence" value="ECO:0007669"/>
    <property type="project" value="UniProtKB-KW"/>
</dbReference>
<dbReference type="InterPro" id="IPR000847">
    <property type="entry name" value="LysR_HTH_N"/>
</dbReference>